<comment type="similarity">
    <text evidence="2 11">Belongs to the dynein light intermediate chain family.</text>
</comment>
<keyword evidence="14" id="KW-1185">Reference proteome</keyword>
<comment type="subunit">
    <text evidence="11">Homodimer. The cytoplasmic dynein 1 complex consists of two catalytic heavy chains (HCs) and a number of non-catalytic subunits presented by intermediate chains (ICs).</text>
</comment>
<dbReference type="PANTHER" id="PTHR12688:SF0">
    <property type="entry name" value="DYNEIN LIGHT INTERMEDIATE CHAIN"/>
    <property type="match status" value="1"/>
</dbReference>
<keyword evidence="10 11" id="KW-0206">Cytoskeleton</keyword>
<evidence type="ECO:0000256" key="12">
    <source>
        <dbReference type="SAM" id="MobiDB-lite"/>
    </source>
</evidence>
<evidence type="ECO:0000313" key="13">
    <source>
        <dbReference type="EMBL" id="BFF89660.1"/>
    </source>
</evidence>
<dbReference type="Gene3D" id="3.40.50.300">
    <property type="entry name" value="P-loop containing nucleotide triphosphate hydrolases"/>
    <property type="match status" value="1"/>
</dbReference>
<dbReference type="GO" id="GO:0005868">
    <property type="term" value="C:cytoplasmic dynein complex"/>
    <property type="evidence" value="ECO:0007669"/>
    <property type="project" value="UniProtKB-UniRule"/>
</dbReference>
<comment type="subcellular location">
    <subcellularLocation>
        <location evidence="1 11">Cytoplasm</location>
        <location evidence="1 11">Cytoskeleton</location>
    </subcellularLocation>
</comment>
<feature type="compositionally biased region" description="Basic and acidic residues" evidence="12">
    <location>
        <begin position="414"/>
        <end position="444"/>
    </location>
</feature>
<reference evidence="13 14" key="1">
    <citation type="submission" date="2024-02" db="EMBL/GenBank/DDBJ databases">
        <title>A chromosome-level genome assembly of Drosophila madeirensis, a fruit fly species endemic to Madeira island.</title>
        <authorList>
            <person name="Tomihara K."/>
            <person name="Llopart A."/>
            <person name="Yamamoto D."/>
        </authorList>
    </citation>
    <scope>NUCLEOTIDE SEQUENCE [LARGE SCALE GENOMIC DNA]</scope>
    <source>
        <strain evidence="13 14">RF1</strain>
    </source>
</reference>
<dbReference type="InterPro" id="IPR022780">
    <property type="entry name" value="Dynein_light_int_chain"/>
</dbReference>
<evidence type="ECO:0000256" key="9">
    <source>
        <dbReference type="ARBA" id="ARBA00023175"/>
    </source>
</evidence>
<dbReference type="AlphaFoldDB" id="A0AAU9F463"/>
<dbReference type="GO" id="GO:0045504">
    <property type="term" value="F:dynein heavy chain binding"/>
    <property type="evidence" value="ECO:0007669"/>
    <property type="project" value="TreeGrafter"/>
</dbReference>
<gene>
    <name evidence="13" type="ORF">DMAD_08365</name>
</gene>
<sequence>MEQEKAVKVGTTKVEKNLWLATLFEQKRGFRKLMSNKSVLVVGENGTGKTSLIAQLQGKKPPKYGAGLEFGYIDVEDESNGDKTQLVVWILDGDAEHTNLLPIALNENNLGELLVMLTVSMMEPWAWPEQLNYWINVLERHIESLPLAAEQKEAARKRLVTKWQSYCYTGSSLQPTNGCQNKEIDVDELLPLTKDALTTNIGVDLVVVVTKTDCMGGTFQMEHEYGDQHFDFMQQWIRKFCLCHGAALFYTSIRKATTCENLQKYIFHRLNGLPFLPPPMVADQDAVLVPAGWDTLKKIDILTENIPGIDPDCDYMYIIKAPFTGSAIFNRDLEFVETVDEQAFLARQLEILRKLDQADPEGGGDSISRTHPTSTGQCSATNPDPDGPLAKFFAELMQKKPPINSSTGDGPESESGRNDTEKLGAELDRLSSSIKKKEVQKKPE</sequence>
<evidence type="ECO:0000256" key="7">
    <source>
        <dbReference type="ARBA" id="ARBA00022840"/>
    </source>
</evidence>
<evidence type="ECO:0000256" key="4">
    <source>
        <dbReference type="ARBA" id="ARBA00022490"/>
    </source>
</evidence>
<evidence type="ECO:0000256" key="3">
    <source>
        <dbReference type="ARBA" id="ARBA00022448"/>
    </source>
</evidence>
<comment type="function">
    <text evidence="11">Acts as one of several non-catalytic accessory components of the cytoplasmic dynein 1 complex that are thought to be involved in linking dynein to cargos and to adapter proteins that regulate dynein function. Cytoplasmic dynein 1 acts as a motor for the intracellular retrograde motility of vesicles and organelles along microtubules. May play a role in binding dynein to membranous organelles or chromosomes.</text>
</comment>
<dbReference type="PANTHER" id="PTHR12688">
    <property type="entry name" value="DYNEIN LIGHT INTERMEDIATE CHAIN"/>
    <property type="match status" value="1"/>
</dbReference>
<evidence type="ECO:0000313" key="14">
    <source>
        <dbReference type="Proteomes" id="UP001500889"/>
    </source>
</evidence>
<dbReference type="EMBL" id="AP029263">
    <property type="protein sequence ID" value="BFF89660.1"/>
    <property type="molecule type" value="Genomic_DNA"/>
</dbReference>
<keyword evidence="9 11" id="KW-0505">Motor protein</keyword>
<evidence type="ECO:0000256" key="11">
    <source>
        <dbReference type="RuleBase" id="RU366047"/>
    </source>
</evidence>
<dbReference type="GO" id="GO:0005874">
    <property type="term" value="C:microtubule"/>
    <property type="evidence" value="ECO:0007669"/>
    <property type="project" value="UniProtKB-KW"/>
</dbReference>
<proteinExistence type="inferred from homology"/>
<evidence type="ECO:0000256" key="10">
    <source>
        <dbReference type="ARBA" id="ARBA00023212"/>
    </source>
</evidence>
<dbReference type="GO" id="GO:0005524">
    <property type="term" value="F:ATP binding"/>
    <property type="evidence" value="ECO:0007669"/>
    <property type="project" value="UniProtKB-KW"/>
</dbReference>
<feature type="compositionally biased region" description="Polar residues" evidence="12">
    <location>
        <begin position="367"/>
        <end position="382"/>
    </location>
</feature>
<dbReference type="InterPro" id="IPR008467">
    <property type="entry name" value="Dynein1_light_intermed_chain"/>
</dbReference>
<organism evidence="13 14">
    <name type="scientific">Drosophila madeirensis</name>
    <name type="common">Fruit fly</name>
    <dbReference type="NCBI Taxonomy" id="30013"/>
    <lineage>
        <taxon>Eukaryota</taxon>
        <taxon>Metazoa</taxon>
        <taxon>Ecdysozoa</taxon>
        <taxon>Arthropoda</taxon>
        <taxon>Hexapoda</taxon>
        <taxon>Insecta</taxon>
        <taxon>Pterygota</taxon>
        <taxon>Neoptera</taxon>
        <taxon>Endopterygota</taxon>
        <taxon>Diptera</taxon>
        <taxon>Brachycera</taxon>
        <taxon>Muscomorpha</taxon>
        <taxon>Ephydroidea</taxon>
        <taxon>Drosophilidae</taxon>
        <taxon>Drosophila</taxon>
        <taxon>Sophophora</taxon>
    </lineage>
</organism>
<name>A0AAU9F463_DROMD</name>
<evidence type="ECO:0000256" key="2">
    <source>
        <dbReference type="ARBA" id="ARBA00006831"/>
    </source>
</evidence>
<protein>
    <recommendedName>
        <fullName evidence="11">Dynein light intermediate chain</fullName>
    </recommendedName>
</protein>
<dbReference type="SUPFAM" id="SSF52540">
    <property type="entry name" value="P-loop containing nucleoside triphosphate hydrolases"/>
    <property type="match status" value="1"/>
</dbReference>
<keyword evidence="5 11" id="KW-0493">Microtubule</keyword>
<dbReference type="GO" id="GO:0000226">
    <property type="term" value="P:microtubule cytoskeleton organization"/>
    <property type="evidence" value="ECO:0007669"/>
    <property type="project" value="TreeGrafter"/>
</dbReference>
<keyword evidence="8 11" id="KW-0243">Dynein</keyword>
<dbReference type="GO" id="GO:0007018">
    <property type="term" value="P:microtubule-based movement"/>
    <property type="evidence" value="ECO:0007669"/>
    <property type="project" value="InterPro"/>
</dbReference>
<dbReference type="Proteomes" id="UP001500889">
    <property type="component" value="Chromosome O"/>
</dbReference>
<keyword evidence="6 11" id="KW-0547">Nucleotide-binding</keyword>
<keyword evidence="7 11" id="KW-0067">ATP-binding</keyword>
<evidence type="ECO:0000256" key="8">
    <source>
        <dbReference type="ARBA" id="ARBA00023017"/>
    </source>
</evidence>
<evidence type="ECO:0000256" key="6">
    <source>
        <dbReference type="ARBA" id="ARBA00022741"/>
    </source>
</evidence>
<accession>A0AAU9F463</accession>
<evidence type="ECO:0000256" key="1">
    <source>
        <dbReference type="ARBA" id="ARBA00004245"/>
    </source>
</evidence>
<feature type="region of interest" description="Disordered" evidence="12">
    <location>
        <begin position="357"/>
        <end position="444"/>
    </location>
</feature>
<keyword evidence="4 11" id="KW-0963">Cytoplasm</keyword>
<dbReference type="Pfam" id="PF05783">
    <property type="entry name" value="DLIC"/>
    <property type="match status" value="1"/>
</dbReference>
<evidence type="ECO:0000256" key="5">
    <source>
        <dbReference type="ARBA" id="ARBA00022701"/>
    </source>
</evidence>
<dbReference type="InterPro" id="IPR027417">
    <property type="entry name" value="P-loop_NTPase"/>
</dbReference>
<keyword evidence="3 11" id="KW-0813">Transport</keyword>
<dbReference type="GO" id="GO:0005813">
    <property type="term" value="C:centrosome"/>
    <property type="evidence" value="ECO:0007669"/>
    <property type="project" value="TreeGrafter"/>
</dbReference>